<evidence type="ECO:0000313" key="6">
    <source>
        <dbReference type="EMBL" id="CAA9325585.1"/>
    </source>
</evidence>
<gene>
    <name evidence="6" type="ORF">AVDCRST_MAG16-1021</name>
</gene>
<evidence type="ECO:0000256" key="1">
    <source>
        <dbReference type="ARBA" id="ARBA00022670"/>
    </source>
</evidence>
<reference evidence="6" key="1">
    <citation type="submission" date="2020-02" db="EMBL/GenBank/DDBJ databases">
        <authorList>
            <person name="Meier V. D."/>
        </authorList>
    </citation>
    <scope>NUCLEOTIDE SEQUENCE</scope>
    <source>
        <strain evidence="6">AVDCRST_MAG16</strain>
    </source>
</reference>
<accession>A0A6J4L8N1</accession>
<dbReference type="AlphaFoldDB" id="A0A6J4L8N1"/>
<dbReference type="SUPFAM" id="SSF55486">
    <property type="entry name" value="Metalloproteases ('zincins'), catalytic domain"/>
    <property type="match status" value="1"/>
</dbReference>
<organism evidence="6">
    <name type="scientific">uncultured Frankineae bacterium</name>
    <dbReference type="NCBI Taxonomy" id="437475"/>
    <lineage>
        <taxon>Bacteria</taxon>
        <taxon>Bacillati</taxon>
        <taxon>Actinomycetota</taxon>
        <taxon>Actinomycetes</taxon>
        <taxon>Frankiales</taxon>
        <taxon>environmental samples</taxon>
    </lineage>
</organism>
<dbReference type="InterPro" id="IPR024079">
    <property type="entry name" value="MetalloPept_cat_dom_sf"/>
</dbReference>
<keyword evidence="3" id="KW-0378">Hydrolase</keyword>
<keyword evidence="1" id="KW-0645">Protease</keyword>
<protein>
    <submittedName>
        <fullName evidence="6">Matrixin</fullName>
    </submittedName>
</protein>
<keyword evidence="4" id="KW-0862">Zinc</keyword>
<name>A0A6J4L8N1_9ACTN</name>
<dbReference type="EMBL" id="CADCUE010000083">
    <property type="protein sequence ID" value="CAA9325585.1"/>
    <property type="molecule type" value="Genomic_DNA"/>
</dbReference>
<evidence type="ECO:0000256" key="2">
    <source>
        <dbReference type="ARBA" id="ARBA00022723"/>
    </source>
</evidence>
<dbReference type="GO" id="GO:0008270">
    <property type="term" value="F:zinc ion binding"/>
    <property type="evidence" value="ECO:0007669"/>
    <property type="project" value="InterPro"/>
</dbReference>
<dbReference type="InterPro" id="IPR001818">
    <property type="entry name" value="Pept_M10_metallopeptidase"/>
</dbReference>
<keyword evidence="2" id="KW-0479">Metal-binding</keyword>
<dbReference type="GO" id="GO:0004222">
    <property type="term" value="F:metalloendopeptidase activity"/>
    <property type="evidence" value="ECO:0007669"/>
    <property type="project" value="InterPro"/>
</dbReference>
<dbReference type="GO" id="GO:0006508">
    <property type="term" value="P:proteolysis"/>
    <property type="evidence" value="ECO:0007669"/>
    <property type="project" value="UniProtKB-KW"/>
</dbReference>
<evidence type="ECO:0000256" key="3">
    <source>
        <dbReference type="ARBA" id="ARBA00022801"/>
    </source>
</evidence>
<dbReference type="Gene3D" id="3.40.390.10">
    <property type="entry name" value="Collagenase (Catalytic Domain)"/>
    <property type="match status" value="1"/>
</dbReference>
<dbReference type="GO" id="GO:0031012">
    <property type="term" value="C:extracellular matrix"/>
    <property type="evidence" value="ECO:0007669"/>
    <property type="project" value="InterPro"/>
</dbReference>
<proteinExistence type="predicted"/>
<evidence type="ECO:0000256" key="4">
    <source>
        <dbReference type="ARBA" id="ARBA00022833"/>
    </source>
</evidence>
<dbReference type="Pfam" id="PF00413">
    <property type="entry name" value="Peptidase_M10"/>
    <property type="match status" value="1"/>
</dbReference>
<evidence type="ECO:0000259" key="5">
    <source>
        <dbReference type="Pfam" id="PF00413"/>
    </source>
</evidence>
<feature type="domain" description="Peptidase M10 metallopeptidase" evidence="5">
    <location>
        <begin position="204"/>
        <end position="252"/>
    </location>
</feature>
<sequence>MAPFPVPSSVPSEAAPTSALRRTVLSVLLLLVALAVALLPDRAAPLSGTTEAAAKRVGGARPVLAGPGYAFATVLDGRPVRWNPCEPVRWTVNPAGAPQGGMEVLRDAVARIAATSGTQWVYVGPTTTQPTGAVLPRAAQASYPPVLLGWTDTSSDLLRDQPAGVLAMTRTAWFGVQRSDGSKVAATRAAVIAFDRSDRLPLRGPVSWEAVALHELGHTMGLAHVGDRRQLMASVLPRSADRLQHGDRAGLRRVGRPAGCVHVP</sequence>